<evidence type="ECO:0000256" key="13">
    <source>
        <dbReference type="PIRSR" id="PIRSR005096-3"/>
    </source>
</evidence>
<evidence type="ECO:0000256" key="9">
    <source>
        <dbReference type="ARBA" id="ARBA00023235"/>
    </source>
</evidence>
<dbReference type="InterPro" id="IPR047215">
    <property type="entry name" value="Galactose_mutarotase-like"/>
</dbReference>
<keyword evidence="9 11" id="KW-0413">Isomerase</keyword>
<feature type="active site" description="Proton donor" evidence="12">
    <location>
        <position position="176"/>
    </location>
</feature>
<gene>
    <name evidence="14" type="ORF">FBD94_19615</name>
</gene>
<accession>A0A4U1G3F5</accession>
<dbReference type="GO" id="GO:0004034">
    <property type="term" value="F:aldose 1-epimerase activity"/>
    <property type="evidence" value="ECO:0007669"/>
    <property type="project" value="UniProtKB-EC"/>
</dbReference>
<dbReference type="PROSITE" id="PS00545">
    <property type="entry name" value="ALDOSE_1_EPIMERASE"/>
    <property type="match status" value="1"/>
</dbReference>
<evidence type="ECO:0000256" key="5">
    <source>
        <dbReference type="ARBA" id="ARBA00011245"/>
    </source>
</evidence>
<dbReference type="AlphaFoldDB" id="A0A4U1G3F5"/>
<evidence type="ECO:0000256" key="7">
    <source>
        <dbReference type="ARBA" id="ARBA00014165"/>
    </source>
</evidence>
<evidence type="ECO:0000256" key="11">
    <source>
        <dbReference type="PIRNR" id="PIRNR005096"/>
    </source>
</evidence>
<dbReference type="InterPro" id="IPR008183">
    <property type="entry name" value="Aldose_1/G6P_1-epimerase"/>
</dbReference>
<reference evidence="14 15" key="1">
    <citation type="submission" date="2019-04" db="EMBL/GenBank/DDBJ databases">
        <title>Pedobacter sp. RP-1-16 sp. nov., isolated from Arctic soil.</title>
        <authorList>
            <person name="Dahal R.H."/>
            <person name="Kim D.-U."/>
        </authorList>
    </citation>
    <scope>NUCLEOTIDE SEQUENCE [LARGE SCALE GENOMIC DNA]</scope>
    <source>
        <strain evidence="14 15">RP-1-16</strain>
    </source>
</reference>
<evidence type="ECO:0000256" key="10">
    <source>
        <dbReference type="ARBA" id="ARBA00023277"/>
    </source>
</evidence>
<evidence type="ECO:0000256" key="12">
    <source>
        <dbReference type="PIRSR" id="PIRSR005096-1"/>
    </source>
</evidence>
<keyword evidence="8" id="KW-0106">Calcium</keyword>
<evidence type="ECO:0000256" key="3">
    <source>
        <dbReference type="ARBA" id="ARBA00005028"/>
    </source>
</evidence>
<dbReference type="EC" id="5.1.3.3" evidence="6 11"/>
<keyword evidence="10 11" id="KW-0119">Carbohydrate metabolism</keyword>
<comment type="catalytic activity">
    <reaction evidence="1 11">
        <text>alpha-D-glucose = beta-D-glucose</text>
        <dbReference type="Rhea" id="RHEA:10264"/>
        <dbReference type="ChEBI" id="CHEBI:15903"/>
        <dbReference type="ChEBI" id="CHEBI:17925"/>
        <dbReference type="EC" id="5.1.3.3"/>
    </reaction>
</comment>
<dbReference type="UniPathway" id="UPA00242"/>
<comment type="similarity">
    <text evidence="4 11">Belongs to the aldose epimerase family.</text>
</comment>
<dbReference type="Gene3D" id="2.70.98.10">
    <property type="match status" value="1"/>
</dbReference>
<evidence type="ECO:0000256" key="4">
    <source>
        <dbReference type="ARBA" id="ARBA00006206"/>
    </source>
</evidence>
<dbReference type="PANTHER" id="PTHR10091">
    <property type="entry name" value="ALDOSE-1-EPIMERASE"/>
    <property type="match status" value="1"/>
</dbReference>
<dbReference type="CDD" id="cd09019">
    <property type="entry name" value="galactose_mutarotase_like"/>
    <property type="match status" value="1"/>
</dbReference>
<dbReference type="Pfam" id="PF01263">
    <property type="entry name" value="Aldose_epim"/>
    <property type="match status" value="1"/>
</dbReference>
<dbReference type="InterPro" id="IPR014718">
    <property type="entry name" value="GH-type_carb-bd"/>
</dbReference>
<evidence type="ECO:0000256" key="2">
    <source>
        <dbReference type="ARBA" id="ARBA00001913"/>
    </source>
</evidence>
<comment type="caution">
    <text evidence="14">The sequence shown here is derived from an EMBL/GenBank/DDBJ whole genome shotgun (WGS) entry which is preliminary data.</text>
</comment>
<dbReference type="NCBIfam" id="NF008277">
    <property type="entry name" value="PRK11055.1"/>
    <property type="match status" value="1"/>
</dbReference>
<feature type="active site" description="Proton acceptor" evidence="12">
    <location>
        <position position="308"/>
    </location>
</feature>
<dbReference type="SUPFAM" id="SSF74650">
    <property type="entry name" value="Galactose mutarotase-like"/>
    <property type="match status" value="1"/>
</dbReference>
<dbReference type="EMBL" id="SWDX01000008">
    <property type="protein sequence ID" value="TKC58157.1"/>
    <property type="molecule type" value="Genomic_DNA"/>
</dbReference>
<dbReference type="GO" id="GO:0033499">
    <property type="term" value="P:galactose catabolic process via UDP-galactose, Leloir pathway"/>
    <property type="evidence" value="ECO:0007669"/>
    <property type="project" value="TreeGrafter"/>
</dbReference>
<sequence length="351" mass="38949">MNKISKRWWGNVGDGDVYLFKMINQKGAFVEISNYGATLISVHTHDKDGILGNIILGFPLLRGYVNDQNYIGATVGRFANRIANASFSLDGKIFKLEQNDGPNHNHGGSAGFHKKTFAYEINGDALIFSLLSADGNGGFPGNLKAQVHYRWTDDNELKIDYFGETDQDTLFNLTNHSYFNLSAGKGHIFEHHLHIYADQIVEAGTDYISTGKIIAADDTNTFSDCKIGDKLLQSDGKIKGLNTCYALDFERQTLDLPVAALLDPLSGRKLSLYTSYPGVLLYTGDYLNTTDKGHNGRIYKPFDGVCLEAQYFPDSPNHISFPSPVLKTGTTAHHAIVFKFDIHTNKSQYEN</sequence>
<evidence type="ECO:0000256" key="6">
    <source>
        <dbReference type="ARBA" id="ARBA00013185"/>
    </source>
</evidence>
<dbReference type="InterPro" id="IPR011013">
    <property type="entry name" value="Gal_mutarotase_sf_dom"/>
</dbReference>
<proteinExistence type="inferred from homology"/>
<dbReference type="RefSeq" id="WP_136881452.1">
    <property type="nucleotide sequence ID" value="NZ_SWDX01000008.1"/>
</dbReference>
<dbReference type="GO" id="GO:0005737">
    <property type="term" value="C:cytoplasm"/>
    <property type="evidence" value="ECO:0007669"/>
    <property type="project" value="TreeGrafter"/>
</dbReference>
<dbReference type="GO" id="GO:0006006">
    <property type="term" value="P:glucose metabolic process"/>
    <property type="evidence" value="ECO:0007669"/>
    <property type="project" value="TreeGrafter"/>
</dbReference>
<comment type="subunit">
    <text evidence="5">Monomer.</text>
</comment>
<dbReference type="PIRSF" id="PIRSF005096">
    <property type="entry name" value="GALM"/>
    <property type="match status" value="1"/>
</dbReference>
<comment type="pathway">
    <text evidence="3 11">Carbohydrate metabolism; hexose metabolism.</text>
</comment>
<evidence type="ECO:0000256" key="1">
    <source>
        <dbReference type="ARBA" id="ARBA00001614"/>
    </source>
</evidence>
<protein>
    <recommendedName>
        <fullName evidence="7 11">Aldose 1-epimerase</fullName>
        <ecNumber evidence="6 11">5.1.3.3</ecNumber>
    </recommendedName>
</protein>
<dbReference type="Proteomes" id="UP000309594">
    <property type="component" value="Unassembled WGS sequence"/>
</dbReference>
<evidence type="ECO:0000313" key="14">
    <source>
        <dbReference type="EMBL" id="TKC58157.1"/>
    </source>
</evidence>
<dbReference type="GO" id="GO:0030246">
    <property type="term" value="F:carbohydrate binding"/>
    <property type="evidence" value="ECO:0007669"/>
    <property type="project" value="InterPro"/>
</dbReference>
<dbReference type="PANTHER" id="PTHR10091:SF0">
    <property type="entry name" value="GALACTOSE MUTAROTASE"/>
    <property type="match status" value="1"/>
</dbReference>
<evidence type="ECO:0000256" key="8">
    <source>
        <dbReference type="ARBA" id="ARBA00022837"/>
    </source>
</evidence>
<dbReference type="InterPro" id="IPR015443">
    <property type="entry name" value="Aldose_1-epimerase"/>
</dbReference>
<evidence type="ECO:0000313" key="15">
    <source>
        <dbReference type="Proteomes" id="UP000309594"/>
    </source>
</evidence>
<feature type="binding site" evidence="13">
    <location>
        <begin position="176"/>
        <end position="178"/>
    </location>
    <ligand>
        <name>beta-D-galactose</name>
        <dbReference type="ChEBI" id="CHEBI:27667"/>
    </ligand>
</feature>
<dbReference type="InterPro" id="IPR018052">
    <property type="entry name" value="Ald1_epimerase_CS"/>
</dbReference>
<organism evidence="14 15">
    <name type="scientific">Pedobacter hiemivivus</name>
    <dbReference type="NCBI Taxonomy" id="2530454"/>
    <lineage>
        <taxon>Bacteria</taxon>
        <taxon>Pseudomonadati</taxon>
        <taxon>Bacteroidota</taxon>
        <taxon>Sphingobacteriia</taxon>
        <taxon>Sphingobacteriales</taxon>
        <taxon>Sphingobacteriaceae</taxon>
        <taxon>Pedobacter</taxon>
    </lineage>
</organism>
<comment type="cofactor">
    <cofactor evidence="2">
        <name>Ca(2+)</name>
        <dbReference type="ChEBI" id="CHEBI:29108"/>
    </cofactor>
</comment>
<name>A0A4U1G3F5_9SPHI</name>
<feature type="binding site" evidence="13">
    <location>
        <begin position="80"/>
        <end position="81"/>
    </location>
    <ligand>
        <name>beta-D-galactose</name>
        <dbReference type="ChEBI" id="CHEBI:27667"/>
    </ligand>
</feature>